<dbReference type="PANTHER" id="PTHR23028:SF53">
    <property type="entry name" value="ACYL_TRANSF_3 DOMAIN-CONTAINING PROTEIN"/>
    <property type="match status" value="1"/>
</dbReference>
<evidence type="ECO:0000256" key="2">
    <source>
        <dbReference type="SAM" id="Phobius"/>
    </source>
</evidence>
<dbReference type="EMBL" id="MVIL01000232">
    <property type="protein sequence ID" value="ORB77217.1"/>
    <property type="molecule type" value="Genomic_DNA"/>
</dbReference>
<feature type="region of interest" description="Disordered" evidence="1">
    <location>
        <begin position="347"/>
        <end position="382"/>
    </location>
</feature>
<keyword evidence="3" id="KW-0012">Acyltransferase</keyword>
<keyword evidence="2" id="KW-1133">Transmembrane helix</keyword>
<evidence type="ECO:0000313" key="4">
    <source>
        <dbReference type="Proteomes" id="UP000192847"/>
    </source>
</evidence>
<dbReference type="GO" id="GO:0016746">
    <property type="term" value="F:acyltransferase activity"/>
    <property type="evidence" value="ECO:0007669"/>
    <property type="project" value="UniProtKB-KW"/>
</dbReference>
<keyword evidence="4" id="KW-1185">Reference proteome</keyword>
<dbReference type="RefSeq" id="WP_083187786.1">
    <property type="nucleotide sequence ID" value="NZ_MVIL01000232.1"/>
</dbReference>
<feature type="transmembrane region" description="Helical" evidence="2">
    <location>
        <begin position="207"/>
        <end position="225"/>
    </location>
</feature>
<feature type="transmembrane region" description="Helical" evidence="2">
    <location>
        <begin position="183"/>
        <end position="201"/>
    </location>
</feature>
<dbReference type="PANTHER" id="PTHR23028">
    <property type="entry name" value="ACETYLTRANSFERASE"/>
    <property type="match status" value="1"/>
</dbReference>
<comment type="caution">
    <text evidence="3">The sequence shown here is derived from an EMBL/GenBank/DDBJ whole genome shotgun (WGS) entry which is preliminary data.</text>
</comment>
<gene>
    <name evidence="3" type="ORF">BST46_25750</name>
</gene>
<feature type="transmembrane region" description="Helical" evidence="2">
    <location>
        <begin position="12"/>
        <end position="31"/>
    </location>
</feature>
<keyword evidence="2" id="KW-0812">Transmembrane</keyword>
<keyword evidence="3" id="KW-0808">Transferase</keyword>
<name>A0ABX3TEM1_9MYCO</name>
<organism evidence="3 4">
    <name type="scientific">Mycobacterium timonense</name>
    <dbReference type="NCBI Taxonomy" id="701043"/>
    <lineage>
        <taxon>Bacteria</taxon>
        <taxon>Bacillati</taxon>
        <taxon>Actinomycetota</taxon>
        <taxon>Actinomycetes</taxon>
        <taxon>Mycobacteriales</taxon>
        <taxon>Mycobacteriaceae</taxon>
        <taxon>Mycobacterium</taxon>
        <taxon>Mycobacterium avium complex (MAC)</taxon>
    </lineage>
</organism>
<feature type="transmembrane region" description="Helical" evidence="2">
    <location>
        <begin position="312"/>
        <end position="332"/>
    </location>
</feature>
<feature type="transmembrane region" description="Helical" evidence="2">
    <location>
        <begin position="286"/>
        <end position="306"/>
    </location>
</feature>
<reference evidence="3 4" key="1">
    <citation type="submission" date="2017-02" db="EMBL/GenBank/DDBJ databases">
        <title>The new phylogeny of genus Mycobacterium.</title>
        <authorList>
            <person name="Tortoli E."/>
            <person name="Trovato A."/>
            <person name="Cirillo D.M."/>
        </authorList>
    </citation>
    <scope>NUCLEOTIDE SEQUENCE [LARGE SCALE GENOMIC DNA]</scope>
    <source>
        <strain evidence="3 4">CCUG 56329</strain>
    </source>
</reference>
<feature type="transmembrane region" description="Helical" evidence="2">
    <location>
        <begin position="84"/>
        <end position="106"/>
    </location>
</feature>
<feature type="transmembrane region" description="Helical" evidence="2">
    <location>
        <begin position="232"/>
        <end position="250"/>
    </location>
</feature>
<protein>
    <submittedName>
        <fullName evidence="3">Acyltransferase</fullName>
    </submittedName>
</protein>
<feature type="transmembrane region" description="Helical" evidence="2">
    <location>
        <begin position="43"/>
        <end position="63"/>
    </location>
</feature>
<feature type="transmembrane region" description="Helical" evidence="2">
    <location>
        <begin position="157"/>
        <end position="176"/>
    </location>
</feature>
<evidence type="ECO:0000313" key="3">
    <source>
        <dbReference type="EMBL" id="ORB77217.1"/>
    </source>
</evidence>
<keyword evidence="2" id="KW-0472">Membrane</keyword>
<dbReference type="InterPro" id="IPR050879">
    <property type="entry name" value="Acyltransferase_3"/>
</dbReference>
<sequence length="382" mass="41179">MKLGQVFDPRSNALNAWRLALAAEVIFWHTFPIRGHLPSVRAVLQLLLCVGVDGFFAISGFLITASWLSNPQLRAYLAARALRILPGFYICLIVTAFVFAPLSVVIQGGARAKLLGSAAPLEYVLKNSAIVYLQPSIDGTLHGVPGGNAWNGSMWSLIWELLCYLVVAAIGVVGLGNRRWISPLILVLATLGALVVPPLTFPGVWTIPQLAVRSAIMFSAGAVMYQWRDVIPARWSLVAVALAIVAAAGFLPDYRVVGALPLAYAVIVTGSLLKSDRLVLRTDLSYGVYIYAFPTQQLLAVCGLATRLHPALFFLASVAATLPLAAASWFLIEKPSMALKRRLKRKWTGPRAAESDPRVSQAEPAPADVLADRPAPEAPGHF</sequence>
<accession>A0ABX3TEM1</accession>
<feature type="transmembrane region" description="Helical" evidence="2">
    <location>
        <begin position="256"/>
        <end position="274"/>
    </location>
</feature>
<proteinExistence type="predicted"/>
<evidence type="ECO:0000256" key="1">
    <source>
        <dbReference type="SAM" id="MobiDB-lite"/>
    </source>
</evidence>
<dbReference type="Proteomes" id="UP000192847">
    <property type="component" value="Unassembled WGS sequence"/>
</dbReference>